<dbReference type="EMBL" id="CAJNOB010000034">
    <property type="protein sequence ID" value="CAF0701116.1"/>
    <property type="molecule type" value="Genomic_DNA"/>
</dbReference>
<gene>
    <name evidence="1" type="ORF">MPNT_40142</name>
</gene>
<dbReference type="Proteomes" id="UP000663859">
    <property type="component" value="Unassembled WGS sequence"/>
</dbReference>
<evidence type="ECO:0000313" key="2">
    <source>
        <dbReference type="Proteomes" id="UP000663859"/>
    </source>
</evidence>
<sequence>MFRTIQSCSDFPNGSLTQDQESHFGTPIFSHAFSKSNRAGWPNPVLPFRGKEINQFRAAKSTPFCLPNLAALLCTNIKSRIPALATAPSSQETFLLESSLLSPLVQDGPLELTWVDCRFS</sequence>
<reference evidence="1" key="1">
    <citation type="submission" date="2021-02" db="EMBL/GenBank/DDBJ databases">
        <authorList>
            <person name="Cremers G."/>
            <person name="Picone N."/>
        </authorList>
    </citation>
    <scope>NUCLEOTIDE SEQUENCE</scope>
    <source>
        <strain evidence="1">PQ17</strain>
    </source>
</reference>
<organism evidence="1 2">
    <name type="scientific">Candidatus Methylacidithermus pantelleriae</name>
    <dbReference type="NCBI Taxonomy" id="2744239"/>
    <lineage>
        <taxon>Bacteria</taxon>
        <taxon>Pseudomonadati</taxon>
        <taxon>Verrucomicrobiota</taxon>
        <taxon>Methylacidiphilae</taxon>
        <taxon>Methylacidiphilales</taxon>
        <taxon>Methylacidiphilaceae</taxon>
        <taxon>Candidatus Methylacidithermus</taxon>
    </lineage>
</organism>
<protein>
    <submittedName>
        <fullName evidence="1">Uncharacterized protein</fullName>
    </submittedName>
</protein>
<keyword evidence="2" id="KW-1185">Reference proteome</keyword>
<comment type="caution">
    <text evidence="1">The sequence shown here is derived from an EMBL/GenBank/DDBJ whole genome shotgun (WGS) entry which is preliminary data.</text>
</comment>
<dbReference type="AlphaFoldDB" id="A0A8J2FTA7"/>
<name>A0A8J2FTA7_9BACT</name>
<proteinExistence type="predicted"/>
<accession>A0A8J2FTA7</accession>
<evidence type="ECO:0000313" key="1">
    <source>
        <dbReference type="EMBL" id="CAF0701116.1"/>
    </source>
</evidence>